<proteinExistence type="predicted"/>
<dbReference type="Pfam" id="PF00702">
    <property type="entry name" value="Hydrolase"/>
    <property type="match status" value="1"/>
</dbReference>
<dbReference type="SFLD" id="SFLDS00003">
    <property type="entry name" value="Haloacid_Dehalogenase"/>
    <property type="match status" value="1"/>
</dbReference>
<sequence length="216" mass="24816">MSEAKLLKTKPKVTHVIFDVDGLILDTERVYTECLEEICSQFGKTFTWDIKSKQMGRKERESAQIFIDYFNLSITVDEYIEKLRAKLDEKLPSTPLLPGADKLIRHLHHHKIPIALATGSDSWGYSRKISGHKELFSLFHHCVLSSDDPDVKHGKPAPDCFLVCAQRFGDNPRPDEIEVLRSNLARLYRSCGINFELRYLSLKMQQMAPRQVSLQV</sequence>
<dbReference type="GO" id="GO:0016791">
    <property type="term" value="F:phosphatase activity"/>
    <property type="evidence" value="ECO:0007669"/>
    <property type="project" value="TreeGrafter"/>
</dbReference>
<organism evidence="1">
    <name type="scientific">Arion vulgaris</name>
    <dbReference type="NCBI Taxonomy" id="1028688"/>
    <lineage>
        <taxon>Eukaryota</taxon>
        <taxon>Metazoa</taxon>
        <taxon>Spiralia</taxon>
        <taxon>Lophotrochozoa</taxon>
        <taxon>Mollusca</taxon>
        <taxon>Gastropoda</taxon>
        <taxon>Heterobranchia</taxon>
        <taxon>Euthyneura</taxon>
        <taxon>Panpulmonata</taxon>
        <taxon>Eupulmonata</taxon>
        <taxon>Stylommatophora</taxon>
        <taxon>Helicina</taxon>
        <taxon>Arionoidea</taxon>
        <taxon>Arionidae</taxon>
        <taxon>Arion</taxon>
    </lineage>
</organism>
<dbReference type="Gene3D" id="1.10.150.240">
    <property type="entry name" value="Putative phosphatase, domain 2"/>
    <property type="match status" value="1"/>
</dbReference>
<dbReference type="AlphaFoldDB" id="A0A0B7AS90"/>
<protein>
    <submittedName>
        <fullName evidence="1">Uncharacterized protein</fullName>
    </submittedName>
</protein>
<dbReference type="PANTHER" id="PTHR18901">
    <property type="entry name" value="2-DEOXYGLUCOSE-6-PHOSPHATE PHOSPHATASE 2"/>
    <property type="match status" value="1"/>
</dbReference>
<dbReference type="FunFam" id="1.10.150.240:FF:000001">
    <property type="entry name" value="Haloacid dehalogenase-like hydrolase domain"/>
    <property type="match status" value="1"/>
</dbReference>
<evidence type="ECO:0000313" key="1">
    <source>
        <dbReference type="EMBL" id="CEK83442.1"/>
    </source>
</evidence>
<dbReference type="EMBL" id="HACG01036577">
    <property type="protein sequence ID" value="CEK83442.1"/>
    <property type="molecule type" value="Transcribed_RNA"/>
</dbReference>
<reference evidence="1" key="1">
    <citation type="submission" date="2014-12" db="EMBL/GenBank/DDBJ databases">
        <title>Insight into the proteome of Arion vulgaris.</title>
        <authorList>
            <person name="Aradska J."/>
            <person name="Bulat T."/>
            <person name="Smidak R."/>
            <person name="Sarate P."/>
            <person name="Gangsoo J."/>
            <person name="Sialana F."/>
            <person name="Bilban M."/>
            <person name="Lubec G."/>
        </authorList>
    </citation>
    <scope>NUCLEOTIDE SEQUENCE</scope>
    <source>
        <tissue evidence="1">Skin</tissue>
    </source>
</reference>
<dbReference type="SUPFAM" id="SSF56784">
    <property type="entry name" value="HAD-like"/>
    <property type="match status" value="1"/>
</dbReference>
<accession>A0A0B7AS90</accession>
<dbReference type="InterPro" id="IPR036412">
    <property type="entry name" value="HAD-like_sf"/>
</dbReference>
<dbReference type="InterPro" id="IPR023214">
    <property type="entry name" value="HAD_sf"/>
</dbReference>
<dbReference type="Gene3D" id="3.40.50.1000">
    <property type="entry name" value="HAD superfamily/HAD-like"/>
    <property type="match status" value="1"/>
</dbReference>
<dbReference type="SFLD" id="SFLDG01129">
    <property type="entry name" value="C1.5:_HAD__Beta-PGM__Phosphata"/>
    <property type="match status" value="1"/>
</dbReference>
<dbReference type="PANTHER" id="PTHR18901:SF38">
    <property type="entry name" value="PSEUDOURIDINE-5'-PHOSPHATASE"/>
    <property type="match status" value="1"/>
</dbReference>
<dbReference type="InterPro" id="IPR023198">
    <property type="entry name" value="PGP-like_dom2"/>
</dbReference>
<name>A0A0B7AS90_9EUPU</name>
<gene>
    <name evidence="1" type="primary">ORF137030</name>
</gene>